<protein>
    <recommendedName>
        <fullName evidence="4">Cilia- and flagella-associated protein 300</fullName>
    </recommendedName>
</protein>
<evidence type="ECO:0000256" key="7">
    <source>
        <dbReference type="ARBA" id="ARBA00023273"/>
    </source>
</evidence>
<dbReference type="Proteomes" id="UP000678393">
    <property type="component" value="Unassembled WGS sequence"/>
</dbReference>
<keyword evidence="5" id="KW-0963">Cytoplasm</keyword>
<evidence type="ECO:0000256" key="1">
    <source>
        <dbReference type="ARBA" id="ARBA00002404"/>
    </source>
</evidence>
<evidence type="ECO:0000256" key="4">
    <source>
        <dbReference type="ARBA" id="ARBA00022174"/>
    </source>
</evidence>
<feature type="non-terminal residue" evidence="8">
    <location>
        <position position="1"/>
    </location>
</feature>
<evidence type="ECO:0000256" key="3">
    <source>
        <dbReference type="ARBA" id="ARBA00009205"/>
    </source>
</evidence>
<dbReference type="InterPro" id="IPR029416">
    <property type="entry name" value="CFAP300"/>
</dbReference>
<dbReference type="OrthoDB" id="10259249at2759"/>
<gene>
    <name evidence="8" type="ORF">CUNI_LOCUS22157</name>
</gene>
<dbReference type="EMBL" id="CAJHNH020008547">
    <property type="protein sequence ID" value="CAG5136599.1"/>
    <property type="molecule type" value="Genomic_DNA"/>
</dbReference>
<proteinExistence type="inferred from homology"/>
<sequence length="219" mass="25219">MAETVAKFSFLPLTKTFVSLEGKDYKEYYLKWSLKDRIKAKIFTFDQGFQAYEKDKFALDFFRDPNVVSKLETDSNQGQTAVLGTKAKRVVVTSVPCTILSMAFFDKIMDGNIANESGDVRKCFDEFKEEFTISDNLRQMLLNEDSDVYCEFSEGERSEFVFLLFSHLCLGGQLCQYEDNVQPYLDITKAIYKDLISVQKHPETKELSILSQVFKVSCH</sequence>
<name>A0A8S4A468_9EUPU</name>
<reference evidence="8" key="1">
    <citation type="submission" date="2021-04" db="EMBL/GenBank/DDBJ databases">
        <authorList>
            <consortium name="Molecular Ecology Group"/>
        </authorList>
    </citation>
    <scope>NUCLEOTIDE SEQUENCE</scope>
</reference>
<evidence type="ECO:0000256" key="6">
    <source>
        <dbReference type="ARBA" id="ARBA00023212"/>
    </source>
</evidence>
<keyword evidence="7" id="KW-0966">Cell projection</keyword>
<comment type="function">
    <text evidence="1">Cilium- and flagellum-specific protein that plays a role in axonemal structure organization and motility. May play a role in outer and inner dynein arm assembly.</text>
</comment>
<comment type="similarity">
    <text evidence="3">Belongs to the CFAP300 family.</text>
</comment>
<evidence type="ECO:0000313" key="8">
    <source>
        <dbReference type="EMBL" id="CAG5136599.1"/>
    </source>
</evidence>
<organism evidence="8 9">
    <name type="scientific">Candidula unifasciata</name>
    <dbReference type="NCBI Taxonomy" id="100452"/>
    <lineage>
        <taxon>Eukaryota</taxon>
        <taxon>Metazoa</taxon>
        <taxon>Spiralia</taxon>
        <taxon>Lophotrochozoa</taxon>
        <taxon>Mollusca</taxon>
        <taxon>Gastropoda</taxon>
        <taxon>Heterobranchia</taxon>
        <taxon>Euthyneura</taxon>
        <taxon>Panpulmonata</taxon>
        <taxon>Eupulmonata</taxon>
        <taxon>Stylommatophora</taxon>
        <taxon>Helicina</taxon>
        <taxon>Helicoidea</taxon>
        <taxon>Geomitridae</taxon>
        <taxon>Candidula</taxon>
    </lineage>
</organism>
<comment type="caution">
    <text evidence="8">The sequence shown here is derived from an EMBL/GenBank/DDBJ whole genome shotgun (WGS) entry which is preliminary data.</text>
</comment>
<evidence type="ECO:0000256" key="5">
    <source>
        <dbReference type="ARBA" id="ARBA00022490"/>
    </source>
</evidence>
<evidence type="ECO:0000256" key="2">
    <source>
        <dbReference type="ARBA" id="ARBA00004430"/>
    </source>
</evidence>
<dbReference type="PANTHER" id="PTHR31078:SF1">
    <property type="entry name" value="CILIA- AND FLAGELLA-ASSOCIATED PROTEIN 300"/>
    <property type="match status" value="1"/>
</dbReference>
<dbReference type="AlphaFoldDB" id="A0A8S4A468"/>
<keyword evidence="9" id="KW-1185">Reference proteome</keyword>
<accession>A0A8S4A468</accession>
<comment type="subcellular location">
    <subcellularLocation>
        <location evidence="2">Cytoplasm</location>
        <location evidence="2">Cytoskeleton</location>
        <location evidence="2">Cilium axoneme</location>
    </subcellularLocation>
</comment>
<dbReference type="GO" id="GO:0005930">
    <property type="term" value="C:axoneme"/>
    <property type="evidence" value="ECO:0007669"/>
    <property type="project" value="UniProtKB-SubCell"/>
</dbReference>
<dbReference type="Pfam" id="PF14926">
    <property type="entry name" value="CFAP300"/>
    <property type="match status" value="1"/>
</dbReference>
<keyword evidence="6" id="KW-0206">Cytoskeleton</keyword>
<dbReference type="PANTHER" id="PTHR31078">
    <property type="entry name" value="CILIA- AND FLAGELLA-ASSOCIATED PROTEIN 300"/>
    <property type="match status" value="1"/>
</dbReference>
<evidence type="ECO:0000313" key="9">
    <source>
        <dbReference type="Proteomes" id="UP000678393"/>
    </source>
</evidence>